<dbReference type="PANTHER" id="PTHR39150:SF1">
    <property type="entry name" value="LARGE RIBOSOMAL SUBUNIT PROTEIN ML40"/>
    <property type="match status" value="1"/>
</dbReference>
<dbReference type="AlphaFoldDB" id="A0A4Q4PW54"/>
<dbReference type="EMBL" id="PEJP01000318">
    <property type="protein sequence ID" value="RYO13595.1"/>
    <property type="molecule type" value="Genomic_DNA"/>
</dbReference>
<evidence type="ECO:0000256" key="1">
    <source>
        <dbReference type="SAM" id="MobiDB-lite"/>
    </source>
</evidence>
<dbReference type="PANTHER" id="PTHR39150">
    <property type="entry name" value="54S RIBOSOMAL PROTEIN L28, MITOCHONDRIAL"/>
    <property type="match status" value="1"/>
</dbReference>
<gene>
    <name evidence="2" type="ORF">AA0113_g12819</name>
</gene>
<dbReference type="GO" id="GO:0005739">
    <property type="term" value="C:mitochondrion"/>
    <property type="evidence" value="ECO:0007669"/>
    <property type="project" value="GOC"/>
</dbReference>
<dbReference type="InterPro" id="IPR042831">
    <property type="entry name" value="Ribosomal_mL40_fung"/>
</dbReference>
<name>A0A4Q4PW54_9PLEO</name>
<reference evidence="3" key="1">
    <citation type="journal article" date="2019" name="bioRxiv">
        <title>Genomics, evolutionary history and diagnostics of the Alternaria alternata species group including apple and Asian pear pathotypes.</title>
        <authorList>
            <person name="Armitage A.D."/>
            <person name="Cockerton H.M."/>
            <person name="Sreenivasaprasad S."/>
            <person name="Woodhall J.W."/>
            <person name="Lane C.R."/>
            <person name="Harrison R.J."/>
            <person name="Clarkson J.P."/>
        </authorList>
    </citation>
    <scope>NUCLEOTIDE SEQUENCE [LARGE SCALE GENOMIC DNA]</scope>
    <source>
        <strain evidence="3">RGR 97.0016</strain>
    </source>
</reference>
<dbReference type="OrthoDB" id="2098203at2759"/>
<dbReference type="GO" id="GO:0003735">
    <property type="term" value="F:structural constituent of ribosome"/>
    <property type="evidence" value="ECO:0007669"/>
    <property type="project" value="InterPro"/>
</dbReference>
<protein>
    <submittedName>
        <fullName evidence="2">Uncharacterized protein</fullName>
    </submittedName>
</protein>
<keyword evidence="3" id="KW-1185">Reference proteome</keyword>
<comment type="caution">
    <text evidence="2">The sequence shown here is derived from an EMBL/GenBank/DDBJ whole genome shotgun (WGS) entry which is preliminary data.</text>
</comment>
<dbReference type="Gene3D" id="6.10.250.3440">
    <property type="match status" value="1"/>
</dbReference>
<dbReference type="GO" id="GO:0032543">
    <property type="term" value="P:mitochondrial translation"/>
    <property type="evidence" value="ECO:0007669"/>
    <property type="project" value="InterPro"/>
</dbReference>
<feature type="region of interest" description="Disordered" evidence="1">
    <location>
        <begin position="18"/>
        <end position="39"/>
    </location>
</feature>
<sequence length="84" mass="9440">MAMRSACEHLRLMDNNGNLVKQDEAGGQGADPSRLGSKGREVGRLYRSAMLKRGVWGSVPVEYGRVQTDFPPREGWNHAWVRNQ</sequence>
<accession>A0A4Q4PW54</accession>
<organism evidence="2 3">
    <name type="scientific">Alternaria arborescens</name>
    <dbReference type="NCBI Taxonomy" id="156630"/>
    <lineage>
        <taxon>Eukaryota</taxon>
        <taxon>Fungi</taxon>
        <taxon>Dikarya</taxon>
        <taxon>Ascomycota</taxon>
        <taxon>Pezizomycotina</taxon>
        <taxon>Dothideomycetes</taxon>
        <taxon>Pleosporomycetidae</taxon>
        <taxon>Pleosporales</taxon>
        <taxon>Pleosporineae</taxon>
        <taxon>Pleosporaceae</taxon>
        <taxon>Alternaria</taxon>
        <taxon>Alternaria sect. Alternaria</taxon>
    </lineage>
</organism>
<dbReference type="Proteomes" id="UP000293823">
    <property type="component" value="Unassembled WGS sequence"/>
</dbReference>
<evidence type="ECO:0000313" key="2">
    <source>
        <dbReference type="EMBL" id="RYO13595.1"/>
    </source>
</evidence>
<proteinExistence type="predicted"/>
<evidence type="ECO:0000313" key="3">
    <source>
        <dbReference type="Proteomes" id="UP000293823"/>
    </source>
</evidence>